<dbReference type="OrthoDB" id="5064903at2"/>
<gene>
    <name evidence="1" type="ORF">D7D94_11345</name>
</gene>
<keyword evidence="2" id="KW-1185">Reference proteome</keyword>
<evidence type="ECO:0000313" key="1">
    <source>
        <dbReference type="EMBL" id="QGU28203.1"/>
    </source>
</evidence>
<dbReference type="AlphaFoldDB" id="A0A6I6DZI1"/>
<dbReference type="KEGG" id="moj:D7D94_11345"/>
<sequence length="154" mass="17182">MTKRRHRAGMTPVDGQGLALGDVGGTHVLLRPDRLSYMKDGRESASAAWHDVRSIELDIPTTGWRVPAVGDVVMPLLSGVFVSIIDPPEVRPFYVTVRVPGVEHEWEVGSHHVVGYSRRSADLMKRTVEYLHRTAAARAMLREPEHILERLPSS</sequence>
<proteinExistence type="predicted"/>
<name>A0A6I6DZI1_9MICO</name>
<protein>
    <submittedName>
        <fullName evidence="1">Uncharacterized protein</fullName>
    </submittedName>
</protein>
<dbReference type="EMBL" id="CP032550">
    <property type="protein sequence ID" value="QGU28203.1"/>
    <property type="molecule type" value="Genomic_DNA"/>
</dbReference>
<reference evidence="1 2" key="1">
    <citation type="submission" date="2018-09" db="EMBL/GenBank/DDBJ databases">
        <title>Whole genome sequencing of Microbacterium oryzae strain MB-10T.</title>
        <authorList>
            <person name="Das S.K."/>
        </authorList>
    </citation>
    <scope>NUCLEOTIDE SEQUENCE [LARGE SCALE GENOMIC DNA]</scope>
    <source>
        <strain evidence="1 2">MB-10</strain>
    </source>
</reference>
<dbReference type="RefSeq" id="WP_156242715.1">
    <property type="nucleotide sequence ID" value="NZ_BAAAZL010000004.1"/>
</dbReference>
<organism evidence="1 2">
    <name type="scientific">Microbacterium oryzae</name>
    <dbReference type="NCBI Taxonomy" id="743009"/>
    <lineage>
        <taxon>Bacteria</taxon>
        <taxon>Bacillati</taxon>
        <taxon>Actinomycetota</taxon>
        <taxon>Actinomycetes</taxon>
        <taxon>Micrococcales</taxon>
        <taxon>Microbacteriaceae</taxon>
        <taxon>Microbacterium</taxon>
    </lineage>
</organism>
<accession>A0A6I6DZI1</accession>
<evidence type="ECO:0000313" key="2">
    <source>
        <dbReference type="Proteomes" id="UP000422989"/>
    </source>
</evidence>
<dbReference type="Proteomes" id="UP000422989">
    <property type="component" value="Chromosome"/>
</dbReference>